<dbReference type="PANTHER" id="PTHR43480">
    <property type="entry name" value="ACYL-[ACYL-CARRIER-PROTEIN]--UDP-N-ACETYLGLUCOSAMINE O-ACYLTRANSFERASE"/>
    <property type="match status" value="1"/>
</dbReference>
<evidence type="ECO:0000313" key="8">
    <source>
        <dbReference type="Proteomes" id="UP000433788"/>
    </source>
</evidence>
<dbReference type="Pfam" id="PF00132">
    <property type="entry name" value="Hexapep"/>
    <property type="match status" value="1"/>
</dbReference>
<dbReference type="Gene3D" id="1.20.1180.10">
    <property type="entry name" value="Udp N-acetylglucosamine O-acyltransferase, C-terminal domain"/>
    <property type="match status" value="1"/>
</dbReference>
<dbReference type="SUPFAM" id="SSF51161">
    <property type="entry name" value="Trimeric LpxA-like enzymes"/>
    <property type="match status" value="1"/>
</dbReference>
<feature type="domain" description="UDP N-acetylglucosamine O-acyltransferase C-terminal" evidence="6">
    <location>
        <begin position="178"/>
        <end position="259"/>
    </location>
</feature>
<dbReference type="InterPro" id="IPR037157">
    <property type="entry name" value="Acetyltransf_C_sf"/>
</dbReference>
<dbReference type="GO" id="GO:0008780">
    <property type="term" value="F:acyl-[acyl-carrier-protein]-UDP-N-acetylglucosamine O-acyltransferase activity"/>
    <property type="evidence" value="ECO:0007669"/>
    <property type="project" value="UniProtKB-EC"/>
</dbReference>
<evidence type="ECO:0000256" key="5">
    <source>
        <dbReference type="ARBA" id="ARBA00023315"/>
    </source>
</evidence>
<dbReference type="PIRSF" id="PIRSF000456">
    <property type="entry name" value="UDP-GlcNAc_acltr"/>
    <property type="match status" value="1"/>
</dbReference>
<dbReference type="Gene3D" id="2.160.10.10">
    <property type="entry name" value="Hexapeptide repeat proteins"/>
    <property type="match status" value="1"/>
</dbReference>
<dbReference type="EMBL" id="WJPP01000001">
    <property type="protein sequence ID" value="MRH77220.1"/>
    <property type="molecule type" value="Genomic_DNA"/>
</dbReference>
<evidence type="ECO:0000259" key="6">
    <source>
        <dbReference type="Pfam" id="PF13720"/>
    </source>
</evidence>
<keyword evidence="4" id="KW-0443">Lipid metabolism</keyword>
<name>A0A6N7QNG6_9GAMM</name>
<evidence type="ECO:0000256" key="4">
    <source>
        <dbReference type="ARBA" id="ARBA00023098"/>
    </source>
</evidence>
<keyword evidence="2" id="KW-0441">Lipid A biosynthesis</keyword>
<sequence length="261" mass="27865">MGAEHIHPTAIIDPQAVLGANCHVGPYAVIGAGVVLGNNCTVGAHAVLEGPLEMGPNNRIGPHALLGQPPQDLTYAGEPTQLVVGEGNDFREFTTAHRASTKEDGITRVGNHGLFMAFSHIAHDDQIGDHVIIGNGTQLAGHVHIHNQVFISGLCAIHQFVHIGRLAMVAGGSMVDRDVAPFTMVAGDRAQLRGLNSRGLQRAGIPTEHRRALRQAYQRLFRDGGTLNAAVDAVATDPNLQTTEINVLLDFIRHRGRGITR</sequence>
<evidence type="ECO:0000313" key="7">
    <source>
        <dbReference type="EMBL" id="MRH77220.1"/>
    </source>
</evidence>
<dbReference type="InterPro" id="IPR011004">
    <property type="entry name" value="Trimer_LpxA-like_sf"/>
</dbReference>
<evidence type="ECO:0000256" key="2">
    <source>
        <dbReference type="ARBA" id="ARBA00022556"/>
    </source>
</evidence>
<reference evidence="7 8" key="1">
    <citation type="submission" date="2019-11" db="EMBL/GenBank/DDBJ databases">
        <authorList>
            <person name="Zhang X.Y."/>
        </authorList>
    </citation>
    <scope>NUCLEOTIDE SEQUENCE [LARGE SCALE GENOMIC DNA]</scope>
    <source>
        <strain evidence="7 8">C176</strain>
    </source>
</reference>
<dbReference type="Pfam" id="PF13720">
    <property type="entry name" value="Acetyltransf_11"/>
    <property type="match status" value="1"/>
</dbReference>
<keyword evidence="8" id="KW-1185">Reference proteome</keyword>
<dbReference type="GO" id="GO:0009245">
    <property type="term" value="P:lipid A biosynthetic process"/>
    <property type="evidence" value="ECO:0007669"/>
    <property type="project" value="UniProtKB-KW"/>
</dbReference>
<evidence type="ECO:0000256" key="3">
    <source>
        <dbReference type="ARBA" id="ARBA00022679"/>
    </source>
</evidence>
<dbReference type="InterPro" id="IPR001451">
    <property type="entry name" value="Hexapep"/>
</dbReference>
<dbReference type="GO" id="GO:0016020">
    <property type="term" value="C:membrane"/>
    <property type="evidence" value="ECO:0007669"/>
    <property type="project" value="GOC"/>
</dbReference>
<dbReference type="NCBIfam" id="TIGR01852">
    <property type="entry name" value="lipid_A_lpxA"/>
    <property type="match status" value="1"/>
</dbReference>
<evidence type="ECO:0000256" key="1">
    <source>
        <dbReference type="ARBA" id="ARBA00022516"/>
    </source>
</evidence>
<dbReference type="InterPro" id="IPR029098">
    <property type="entry name" value="Acetyltransf_C"/>
</dbReference>
<dbReference type="Proteomes" id="UP000433788">
    <property type="component" value="Unassembled WGS sequence"/>
</dbReference>
<dbReference type="EC" id="2.3.1.129" evidence="7"/>
<accession>A0A6N7QNG6</accession>
<protein>
    <submittedName>
        <fullName evidence="7">Acyl-ACP--UDP-N-acetylglucosamine O-acyltransferase</fullName>
        <ecNumber evidence="7">2.3.1.129</ecNumber>
    </submittedName>
</protein>
<organism evidence="7 8">
    <name type="scientific">Spiribacter salilacus</name>
    <dbReference type="NCBI Taxonomy" id="2664894"/>
    <lineage>
        <taxon>Bacteria</taxon>
        <taxon>Pseudomonadati</taxon>
        <taxon>Pseudomonadota</taxon>
        <taxon>Gammaproteobacteria</taxon>
        <taxon>Chromatiales</taxon>
        <taxon>Ectothiorhodospiraceae</taxon>
        <taxon>Spiribacter</taxon>
    </lineage>
</organism>
<dbReference type="InterPro" id="IPR010137">
    <property type="entry name" value="Lipid_A_LpxA"/>
</dbReference>
<comment type="caution">
    <text evidence="7">The sequence shown here is derived from an EMBL/GenBank/DDBJ whole genome shotgun (WGS) entry which is preliminary data.</text>
</comment>
<keyword evidence="5 7" id="KW-0012">Acyltransferase</keyword>
<proteinExistence type="predicted"/>
<dbReference type="NCBIfam" id="NF003657">
    <property type="entry name" value="PRK05289.1"/>
    <property type="match status" value="1"/>
</dbReference>
<dbReference type="PANTHER" id="PTHR43480:SF1">
    <property type="entry name" value="ACYL-[ACYL-CARRIER-PROTEIN]--UDP-N-ACETYLGLUCOSAMINE O-ACYLTRANSFERASE, MITOCHONDRIAL-RELATED"/>
    <property type="match status" value="1"/>
</dbReference>
<dbReference type="CDD" id="cd03351">
    <property type="entry name" value="LbH_UDP-GlcNAc_AT"/>
    <property type="match status" value="1"/>
</dbReference>
<keyword evidence="1" id="KW-0444">Lipid biosynthesis</keyword>
<keyword evidence="3 7" id="KW-0808">Transferase</keyword>
<dbReference type="AlphaFoldDB" id="A0A6N7QNG6"/>
<gene>
    <name evidence="7" type="primary">lpxA</name>
    <name evidence="7" type="ORF">GH984_00640</name>
</gene>